<organism evidence="14 15">
    <name type="scientific">Monilinia fructigena</name>
    <dbReference type="NCBI Taxonomy" id="38457"/>
    <lineage>
        <taxon>Eukaryota</taxon>
        <taxon>Fungi</taxon>
        <taxon>Dikarya</taxon>
        <taxon>Ascomycota</taxon>
        <taxon>Pezizomycotina</taxon>
        <taxon>Leotiomycetes</taxon>
        <taxon>Helotiales</taxon>
        <taxon>Sclerotiniaceae</taxon>
        <taxon>Monilinia</taxon>
    </lineage>
</organism>
<comment type="catalytic activity">
    <reaction evidence="11">
        <text>Fe(II)-heme o + 2 A + H2O = Fe(II)-heme a + 2 AH2</text>
        <dbReference type="Rhea" id="RHEA:63388"/>
        <dbReference type="ChEBI" id="CHEBI:13193"/>
        <dbReference type="ChEBI" id="CHEBI:15377"/>
        <dbReference type="ChEBI" id="CHEBI:17499"/>
        <dbReference type="ChEBI" id="CHEBI:60530"/>
        <dbReference type="ChEBI" id="CHEBI:61715"/>
        <dbReference type="EC" id="1.17.99.9"/>
    </reaction>
    <physiologicalReaction direction="left-to-right" evidence="11">
        <dbReference type="Rhea" id="RHEA:63389"/>
    </physiologicalReaction>
</comment>
<dbReference type="InterPro" id="IPR023754">
    <property type="entry name" value="HemeA_Synthase_type2"/>
</dbReference>
<keyword evidence="15" id="KW-1185">Reference proteome</keyword>
<feature type="compositionally biased region" description="Polar residues" evidence="12">
    <location>
        <begin position="1"/>
        <end position="16"/>
    </location>
</feature>
<dbReference type="GO" id="GO:0016653">
    <property type="term" value="F:oxidoreductase activity, acting on NAD(P)H, heme protein as acceptor"/>
    <property type="evidence" value="ECO:0007669"/>
    <property type="project" value="TreeGrafter"/>
</dbReference>
<evidence type="ECO:0000256" key="6">
    <source>
        <dbReference type="ARBA" id="ARBA00023002"/>
    </source>
</evidence>
<evidence type="ECO:0000256" key="8">
    <source>
        <dbReference type="ARBA" id="ARBA00023133"/>
    </source>
</evidence>
<evidence type="ECO:0000256" key="1">
    <source>
        <dbReference type="ARBA" id="ARBA00001970"/>
    </source>
</evidence>
<proteinExistence type="predicted"/>
<keyword evidence="5 13" id="KW-1133">Transmembrane helix</keyword>
<evidence type="ECO:0000256" key="9">
    <source>
        <dbReference type="ARBA" id="ARBA00023136"/>
    </source>
</evidence>
<evidence type="ECO:0000256" key="2">
    <source>
        <dbReference type="ARBA" id="ARBA00004141"/>
    </source>
</evidence>
<keyword evidence="3 13" id="KW-0812">Transmembrane</keyword>
<dbReference type="PANTHER" id="PTHR23289">
    <property type="entry name" value="CYTOCHROME C OXIDASE ASSEMBLY PROTEIN COX15"/>
    <property type="match status" value="1"/>
</dbReference>
<sequence>MIMISNTAAFSESANGPSPLRSLADSLSKSSQTINKASSSSRFPETSSKSVGYWLLGSAASVFGIVVFGGLTRLTESGLSITEWKPVTGSLFLSPLRIGRVNLNYIEHRQNLNS</sequence>
<protein>
    <submittedName>
        <fullName evidence="14">Uncharacterized protein</fullName>
    </submittedName>
</protein>
<keyword evidence="9 13" id="KW-0472">Membrane</keyword>
<comment type="pathway">
    <text evidence="10">Porphyrin-containing compound metabolism; heme A biosynthesis; heme A from heme O: step 1/1.</text>
</comment>
<dbReference type="GO" id="GO:0046872">
    <property type="term" value="F:metal ion binding"/>
    <property type="evidence" value="ECO:0007669"/>
    <property type="project" value="UniProtKB-KW"/>
</dbReference>
<dbReference type="GO" id="GO:0005743">
    <property type="term" value="C:mitochondrial inner membrane"/>
    <property type="evidence" value="ECO:0007669"/>
    <property type="project" value="TreeGrafter"/>
</dbReference>
<keyword evidence="6" id="KW-0560">Oxidoreductase</keyword>
<dbReference type="GO" id="GO:0006784">
    <property type="term" value="P:heme A biosynthetic process"/>
    <property type="evidence" value="ECO:0007669"/>
    <property type="project" value="InterPro"/>
</dbReference>
<dbReference type="PANTHER" id="PTHR23289:SF2">
    <property type="entry name" value="CYTOCHROME C OXIDASE ASSEMBLY PROTEIN COX15 HOMOLOG"/>
    <property type="match status" value="1"/>
</dbReference>
<dbReference type="Proteomes" id="UP000249056">
    <property type="component" value="Unassembled WGS sequence"/>
</dbReference>
<evidence type="ECO:0000256" key="11">
    <source>
        <dbReference type="ARBA" id="ARBA00048044"/>
    </source>
</evidence>
<dbReference type="OrthoDB" id="1726137at2759"/>
<dbReference type="EMBL" id="QKRW01000023">
    <property type="protein sequence ID" value="RAL62699.1"/>
    <property type="molecule type" value="Genomic_DNA"/>
</dbReference>
<reference evidence="14 15" key="1">
    <citation type="submission" date="2018-06" db="EMBL/GenBank/DDBJ databases">
        <title>Genome Sequence of the Brown Rot Fungal Pathogen Monilinia fructigena.</title>
        <authorList>
            <person name="Landi L."/>
            <person name="De Miccolis Angelini R.M."/>
            <person name="Pollastro S."/>
            <person name="Abate D."/>
            <person name="Faretra F."/>
            <person name="Romanazzi G."/>
        </authorList>
    </citation>
    <scope>NUCLEOTIDE SEQUENCE [LARGE SCALE GENOMIC DNA]</scope>
    <source>
        <strain evidence="14 15">Mfrg269</strain>
    </source>
</reference>
<comment type="subcellular location">
    <subcellularLocation>
        <location evidence="2">Membrane</location>
        <topology evidence="2">Multi-pass membrane protein</topology>
    </subcellularLocation>
</comment>
<evidence type="ECO:0000313" key="15">
    <source>
        <dbReference type="Proteomes" id="UP000249056"/>
    </source>
</evidence>
<comment type="caution">
    <text evidence="14">The sequence shown here is derived from an EMBL/GenBank/DDBJ whole genome shotgun (WGS) entry which is preliminary data.</text>
</comment>
<keyword evidence="8" id="KW-0350">Heme biosynthesis</keyword>
<evidence type="ECO:0000256" key="3">
    <source>
        <dbReference type="ARBA" id="ARBA00022692"/>
    </source>
</evidence>
<comment type="cofactor">
    <cofactor evidence="1">
        <name>heme b</name>
        <dbReference type="ChEBI" id="CHEBI:60344"/>
    </cofactor>
</comment>
<evidence type="ECO:0000256" key="10">
    <source>
        <dbReference type="ARBA" id="ARBA00044501"/>
    </source>
</evidence>
<gene>
    <name evidence="14" type="ORF">DID88_004542</name>
</gene>
<dbReference type="GO" id="GO:0120547">
    <property type="term" value="F:heme A synthase activity"/>
    <property type="evidence" value="ECO:0007669"/>
    <property type="project" value="UniProtKB-EC"/>
</dbReference>
<feature type="transmembrane region" description="Helical" evidence="13">
    <location>
        <begin position="51"/>
        <end position="71"/>
    </location>
</feature>
<keyword evidence="7" id="KW-0408">Iron</keyword>
<keyword evidence="4" id="KW-0479">Metal-binding</keyword>
<evidence type="ECO:0000256" key="13">
    <source>
        <dbReference type="SAM" id="Phobius"/>
    </source>
</evidence>
<evidence type="ECO:0000256" key="4">
    <source>
        <dbReference type="ARBA" id="ARBA00022723"/>
    </source>
</evidence>
<evidence type="ECO:0000256" key="7">
    <source>
        <dbReference type="ARBA" id="ARBA00023004"/>
    </source>
</evidence>
<dbReference type="AlphaFoldDB" id="A0A395IWH2"/>
<feature type="region of interest" description="Disordered" evidence="12">
    <location>
        <begin position="1"/>
        <end position="27"/>
    </location>
</feature>
<evidence type="ECO:0000256" key="5">
    <source>
        <dbReference type="ARBA" id="ARBA00022989"/>
    </source>
</evidence>
<evidence type="ECO:0000313" key="14">
    <source>
        <dbReference type="EMBL" id="RAL62699.1"/>
    </source>
</evidence>
<dbReference type="Pfam" id="PF02628">
    <property type="entry name" value="COX15-CtaA"/>
    <property type="match status" value="1"/>
</dbReference>
<dbReference type="InterPro" id="IPR003780">
    <property type="entry name" value="COX15/CtaA_fam"/>
</dbReference>
<accession>A0A395IWH2</accession>
<name>A0A395IWH2_9HELO</name>
<evidence type="ECO:0000256" key="12">
    <source>
        <dbReference type="SAM" id="MobiDB-lite"/>
    </source>
</evidence>